<accession>A0A915IYT9</accession>
<dbReference type="WBParaSite" id="nRc.2.0.1.t18596-RA">
    <property type="protein sequence ID" value="nRc.2.0.1.t18596-RA"/>
    <property type="gene ID" value="nRc.2.0.1.g18596"/>
</dbReference>
<protein>
    <submittedName>
        <fullName evidence="2">Uncharacterized protein</fullName>
    </submittedName>
</protein>
<reference evidence="2" key="1">
    <citation type="submission" date="2022-11" db="UniProtKB">
        <authorList>
            <consortium name="WormBaseParasite"/>
        </authorList>
    </citation>
    <scope>IDENTIFICATION</scope>
</reference>
<name>A0A915IYT9_ROMCU</name>
<proteinExistence type="predicted"/>
<evidence type="ECO:0000313" key="2">
    <source>
        <dbReference type="WBParaSite" id="nRc.2.0.1.t18596-RA"/>
    </source>
</evidence>
<sequence>MVASCCKIVHGEHYIQHEVDCKPKFHLLCLFHKVGKSDESMDMEKAPQMGRTDLEKEIINSTTPVIAKPIGKQIEWHNELPCHIFAEKHYTTSIGK</sequence>
<evidence type="ECO:0000313" key="1">
    <source>
        <dbReference type="Proteomes" id="UP000887565"/>
    </source>
</evidence>
<keyword evidence="1" id="KW-1185">Reference proteome</keyword>
<organism evidence="1 2">
    <name type="scientific">Romanomermis culicivorax</name>
    <name type="common">Nematode worm</name>
    <dbReference type="NCBI Taxonomy" id="13658"/>
    <lineage>
        <taxon>Eukaryota</taxon>
        <taxon>Metazoa</taxon>
        <taxon>Ecdysozoa</taxon>
        <taxon>Nematoda</taxon>
        <taxon>Enoplea</taxon>
        <taxon>Dorylaimia</taxon>
        <taxon>Mermithida</taxon>
        <taxon>Mermithoidea</taxon>
        <taxon>Mermithidae</taxon>
        <taxon>Romanomermis</taxon>
    </lineage>
</organism>
<dbReference type="AlphaFoldDB" id="A0A915IYT9"/>
<dbReference type="Proteomes" id="UP000887565">
    <property type="component" value="Unplaced"/>
</dbReference>